<proteinExistence type="predicted"/>
<keyword evidence="1" id="KW-1133">Transmembrane helix</keyword>
<dbReference type="AlphaFoldDB" id="A0A4R1J969"/>
<dbReference type="EMBL" id="SMGD01000015">
    <property type="protein sequence ID" value="TCK47142.1"/>
    <property type="molecule type" value="Genomic_DNA"/>
</dbReference>
<dbReference type="Proteomes" id="UP000295565">
    <property type="component" value="Unassembled WGS sequence"/>
</dbReference>
<gene>
    <name evidence="2" type="ORF">EV690_2841</name>
</gene>
<evidence type="ECO:0008006" key="4">
    <source>
        <dbReference type="Google" id="ProtNLM"/>
    </source>
</evidence>
<accession>A0A4R1J969</accession>
<evidence type="ECO:0000313" key="3">
    <source>
        <dbReference type="Proteomes" id="UP000295565"/>
    </source>
</evidence>
<keyword evidence="3" id="KW-1185">Reference proteome</keyword>
<evidence type="ECO:0000313" key="2">
    <source>
        <dbReference type="EMBL" id="TCK47142.1"/>
    </source>
</evidence>
<evidence type="ECO:0000256" key="1">
    <source>
        <dbReference type="SAM" id="Phobius"/>
    </source>
</evidence>
<organism evidence="2 3">
    <name type="scientific">Celerinatantimonas diazotrophica</name>
    <dbReference type="NCBI Taxonomy" id="412034"/>
    <lineage>
        <taxon>Bacteria</taxon>
        <taxon>Pseudomonadati</taxon>
        <taxon>Pseudomonadota</taxon>
        <taxon>Gammaproteobacteria</taxon>
        <taxon>Celerinatantimonadaceae</taxon>
        <taxon>Celerinatantimonas</taxon>
    </lineage>
</organism>
<feature type="transmembrane region" description="Helical" evidence="1">
    <location>
        <begin position="22"/>
        <end position="38"/>
    </location>
</feature>
<reference evidence="2 3" key="1">
    <citation type="submission" date="2019-03" db="EMBL/GenBank/DDBJ databases">
        <title>Genomic Encyclopedia of Type Strains, Phase IV (KMG-IV): sequencing the most valuable type-strain genomes for metagenomic binning, comparative biology and taxonomic classification.</title>
        <authorList>
            <person name="Goeker M."/>
        </authorList>
    </citation>
    <scope>NUCLEOTIDE SEQUENCE [LARGE SCALE GENOMIC DNA]</scope>
    <source>
        <strain evidence="2 3">DSM 18577</strain>
    </source>
</reference>
<keyword evidence="1" id="KW-0812">Transmembrane</keyword>
<name>A0A4R1J969_9GAMM</name>
<feature type="transmembrane region" description="Helical" evidence="1">
    <location>
        <begin position="44"/>
        <end position="62"/>
    </location>
</feature>
<sequence>MLSCATTTHIALLYPSDHVKRLGVWLSLGWALGLYLYQANLWLWLGWSITAVFAYCSIKLPVPRYLVIRANQIWIDQHCYTIDPRSRVGLGFCWLCLCANNRRRSLLVFADMLDKISYRRLCFSLLRA</sequence>
<keyword evidence="1" id="KW-0472">Membrane</keyword>
<comment type="caution">
    <text evidence="2">The sequence shown here is derived from an EMBL/GenBank/DDBJ whole genome shotgun (WGS) entry which is preliminary data.</text>
</comment>
<protein>
    <recommendedName>
        <fullName evidence="4">Toxin CptA</fullName>
    </recommendedName>
</protein>